<evidence type="ECO:0000259" key="5">
    <source>
        <dbReference type="PROSITE" id="PS51184"/>
    </source>
</evidence>
<feature type="compositionally biased region" description="Low complexity" evidence="4">
    <location>
        <begin position="99"/>
        <end position="115"/>
    </location>
</feature>
<organism evidence="7">
    <name type="scientific">Caenorhabditis brenneri</name>
    <name type="common">Nematode worm</name>
    <dbReference type="NCBI Taxonomy" id="135651"/>
    <lineage>
        <taxon>Eukaryota</taxon>
        <taxon>Metazoa</taxon>
        <taxon>Ecdysozoa</taxon>
        <taxon>Nematoda</taxon>
        <taxon>Chromadorea</taxon>
        <taxon>Rhabditida</taxon>
        <taxon>Rhabditina</taxon>
        <taxon>Rhabditomorpha</taxon>
        <taxon>Rhabditoidea</taxon>
        <taxon>Rhabditidae</taxon>
        <taxon>Peloderinae</taxon>
        <taxon>Caenorhabditis</taxon>
    </lineage>
</organism>
<keyword evidence="2" id="KW-0539">Nucleus</keyword>
<keyword evidence="7" id="KW-1185">Reference proteome</keyword>
<sequence length="578" mass="64765">MKRAATNPLVKATAPTNGHQQPKRTNQDHRPLPASTSTMDSSDGEGTSGGPVNTRPRRTVKPINRYSAEAQEFPRDSTAASNVHMDSDDEEPQDPNIPSSSGSLASSKLQGSSSAVDTNDQYQWHTLACFDSLFQEERSRFTDAQIKEIELLVKPVKLEGESQRIDFQEHDSVKIVANVIKKLFGIEVVDEEQEVQETVQKKKIKKLPKGELPKAPNPKVPYLLYTSGFEDGVVGQPGEEIVERAANVYKHRDFRFVSNQIGASYAPTDFFVSKGFDSSTSSGIMEPIVVLDVEDPDLEAKAFAVDICLIKNCDKKINLDAFTLEKLINVGDSGKPTVFLRQRPQKSETNYKMSGKLQNFIHENIEEKRLLREVLKNHEHVVKVARKEFANCTATFPIQRTQLLKMEKALREAQLDCPQATGREEYPLITFGSNIDVADSPEQMEAIRELPEFILPGKRLMSILKDKLYGINLVQAYVKGPGCRTVAHHENQGLVSVNINIGPGVCVWYSISMKHIAALEELLCRKSCFPFNTLIWPMEKDLQKAGIPYKKFLQHPGEMVFINTGTYHWLPRSLPDGV</sequence>
<dbReference type="InParanoid" id="G0P497"/>
<feature type="domain" description="JmjC" evidence="5">
    <location>
        <begin position="439"/>
        <end position="578"/>
    </location>
</feature>
<dbReference type="Pfam" id="PF02373">
    <property type="entry name" value="JmjC"/>
    <property type="match status" value="1"/>
</dbReference>
<dbReference type="SMART" id="SM00558">
    <property type="entry name" value="JmjC"/>
    <property type="match status" value="1"/>
</dbReference>
<dbReference type="GO" id="GO:0031490">
    <property type="term" value="F:chromatin DNA binding"/>
    <property type="evidence" value="ECO:0007669"/>
    <property type="project" value="TreeGrafter"/>
</dbReference>
<feature type="compositionally biased region" description="Polar residues" evidence="4">
    <location>
        <begin position="14"/>
        <end position="24"/>
    </location>
</feature>
<feature type="region of interest" description="Disordered" evidence="4">
    <location>
        <begin position="1"/>
        <end position="117"/>
    </location>
</feature>
<dbReference type="HOGENOM" id="CLU_025407_0_0_1"/>
<dbReference type="STRING" id="135651.G0P497"/>
<dbReference type="PROSITE" id="PS51184">
    <property type="entry name" value="JMJC"/>
    <property type="match status" value="1"/>
</dbReference>
<evidence type="ECO:0000256" key="1">
    <source>
        <dbReference type="ARBA" id="ARBA00004123"/>
    </source>
</evidence>
<accession>G0P497</accession>
<dbReference type="GO" id="GO:0010468">
    <property type="term" value="P:regulation of gene expression"/>
    <property type="evidence" value="ECO:0007669"/>
    <property type="project" value="TreeGrafter"/>
</dbReference>
<dbReference type="PANTHER" id="PTHR14017:SF14">
    <property type="entry name" value="JMJC DOMAIN-CONTAINING PROTEIN"/>
    <property type="match status" value="1"/>
</dbReference>
<feature type="compositionally biased region" description="Polar residues" evidence="4">
    <location>
        <begin position="34"/>
        <end position="45"/>
    </location>
</feature>
<dbReference type="GO" id="GO:0044666">
    <property type="term" value="C:MLL3/4 complex"/>
    <property type="evidence" value="ECO:0007669"/>
    <property type="project" value="TreeGrafter"/>
</dbReference>
<dbReference type="InterPro" id="IPR051630">
    <property type="entry name" value="Corepressor-Demethylase"/>
</dbReference>
<gene>
    <name evidence="6" type="ORF">CAEBREN_25617</name>
</gene>
<comment type="subcellular location">
    <subcellularLocation>
        <location evidence="1">Nucleus</location>
    </subcellularLocation>
</comment>
<dbReference type="SUPFAM" id="SSF51197">
    <property type="entry name" value="Clavaminate synthase-like"/>
    <property type="match status" value="1"/>
</dbReference>
<name>G0P497_CAEBE</name>
<dbReference type="GO" id="GO:0000978">
    <property type="term" value="F:RNA polymerase II cis-regulatory region sequence-specific DNA binding"/>
    <property type="evidence" value="ECO:0007669"/>
    <property type="project" value="TreeGrafter"/>
</dbReference>
<evidence type="ECO:0000256" key="2">
    <source>
        <dbReference type="ARBA" id="ARBA00023242"/>
    </source>
</evidence>
<evidence type="ECO:0000256" key="4">
    <source>
        <dbReference type="SAM" id="MobiDB-lite"/>
    </source>
</evidence>
<evidence type="ECO:0000313" key="6">
    <source>
        <dbReference type="EMBL" id="EGT44639.1"/>
    </source>
</evidence>
<evidence type="ECO:0000256" key="3">
    <source>
        <dbReference type="ARBA" id="ARBA00034483"/>
    </source>
</evidence>
<dbReference type="InterPro" id="IPR003347">
    <property type="entry name" value="JmjC_dom"/>
</dbReference>
<dbReference type="GO" id="GO:0071558">
    <property type="term" value="F:histone H3K27me2/H3K27me3 demethylase activity"/>
    <property type="evidence" value="ECO:0007669"/>
    <property type="project" value="TreeGrafter"/>
</dbReference>
<dbReference type="AlphaFoldDB" id="G0P497"/>
<dbReference type="Proteomes" id="UP000008068">
    <property type="component" value="Unassembled WGS sequence"/>
</dbReference>
<dbReference type="EMBL" id="GL380060">
    <property type="protein sequence ID" value="EGT44639.1"/>
    <property type="molecule type" value="Genomic_DNA"/>
</dbReference>
<comment type="similarity">
    <text evidence="3">Belongs to the UTX family.</text>
</comment>
<dbReference type="eggNOG" id="KOG1246">
    <property type="taxonomic scope" value="Eukaryota"/>
</dbReference>
<protein>
    <recommendedName>
        <fullName evidence="5">JmjC domain-containing protein</fullName>
    </recommendedName>
</protein>
<reference evidence="7" key="1">
    <citation type="submission" date="2011-07" db="EMBL/GenBank/DDBJ databases">
        <authorList>
            <consortium name="Caenorhabditis brenneri Sequencing and Analysis Consortium"/>
            <person name="Wilson R.K."/>
        </authorList>
    </citation>
    <scope>NUCLEOTIDE SEQUENCE [LARGE SCALE GENOMIC DNA]</scope>
    <source>
        <strain evidence="7">PB2801</strain>
    </source>
</reference>
<dbReference type="PANTHER" id="PTHR14017">
    <property type="entry name" value="LYSINE-SPECIFIC DEMETHYLASE"/>
    <property type="match status" value="1"/>
</dbReference>
<dbReference type="Gene3D" id="2.60.120.650">
    <property type="entry name" value="Cupin"/>
    <property type="match status" value="1"/>
</dbReference>
<dbReference type="OrthoDB" id="418911at2759"/>
<proteinExistence type="inferred from homology"/>
<evidence type="ECO:0000313" key="7">
    <source>
        <dbReference type="Proteomes" id="UP000008068"/>
    </source>
</evidence>